<proteinExistence type="inferred from homology"/>
<gene>
    <name evidence="4" type="primary">sufB</name>
</gene>
<dbReference type="InterPro" id="IPR045595">
    <property type="entry name" value="SufBD_N"/>
</dbReference>
<protein>
    <submittedName>
        <fullName evidence="4">FeS assembly protein (SufB)</fullName>
    </submittedName>
</protein>
<evidence type="ECO:0000259" key="2">
    <source>
        <dbReference type="Pfam" id="PF01458"/>
    </source>
</evidence>
<reference evidence="4" key="1">
    <citation type="journal article" date="2014" name="Genome Biol. Evol.">
        <title>Pangenome evidence for extensive interdomain horizontal transfer affecting lineage core and shell genes in uncultured planktonic thaumarchaeota and euryarchaeota.</title>
        <authorList>
            <person name="Deschamps P."/>
            <person name="Zivanovic Y."/>
            <person name="Moreira D."/>
            <person name="Rodriguez-Valera F."/>
            <person name="Lopez-Garcia P."/>
        </authorList>
    </citation>
    <scope>NUCLEOTIDE SEQUENCE</scope>
</reference>
<dbReference type="SUPFAM" id="SSF101960">
    <property type="entry name" value="Stabilizer of iron transporter SufD"/>
    <property type="match status" value="1"/>
</dbReference>
<dbReference type="Pfam" id="PF01458">
    <property type="entry name" value="SUFBD_core"/>
    <property type="match status" value="1"/>
</dbReference>
<dbReference type="GO" id="GO:0016226">
    <property type="term" value="P:iron-sulfur cluster assembly"/>
    <property type="evidence" value="ECO:0007669"/>
    <property type="project" value="InterPro"/>
</dbReference>
<name>A0A075FVT3_9ARCH</name>
<organism evidence="4">
    <name type="scientific">uncultured marine thaumarchaeote AD1000_70_C10</name>
    <dbReference type="NCBI Taxonomy" id="1455933"/>
    <lineage>
        <taxon>Archaea</taxon>
        <taxon>Nitrososphaerota</taxon>
        <taxon>environmental samples</taxon>
    </lineage>
</organism>
<feature type="domain" description="SUF system FeS cluster assembly SufBD core" evidence="2">
    <location>
        <begin position="203"/>
        <end position="437"/>
    </location>
</feature>
<evidence type="ECO:0000313" key="4">
    <source>
        <dbReference type="EMBL" id="AIE95815.1"/>
    </source>
</evidence>
<dbReference type="InterPro" id="IPR000825">
    <property type="entry name" value="SUF_FeS_clus_asmbl_SufBD_core"/>
</dbReference>
<evidence type="ECO:0000259" key="3">
    <source>
        <dbReference type="Pfam" id="PF19295"/>
    </source>
</evidence>
<dbReference type="Pfam" id="PF19295">
    <property type="entry name" value="SufBD_N"/>
    <property type="match status" value="1"/>
</dbReference>
<dbReference type="EMBL" id="KF900462">
    <property type="protein sequence ID" value="AIE95815.1"/>
    <property type="molecule type" value="Genomic_DNA"/>
</dbReference>
<dbReference type="InterPro" id="IPR055346">
    <property type="entry name" value="Fe-S_cluster_assembly_SufBD"/>
</dbReference>
<feature type="domain" description="SUF system FeS cluster assembly SufBD N-terminal" evidence="3">
    <location>
        <begin position="130"/>
        <end position="200"/>
    </location>
</feature>
<dbReference type="PANTHER" id="PTHR30508:SF1">
    <property type="entry name" value="UPF0051 PROTEIN ABCI8, CHLOROPLASTIC-RELATED"/>
    <property type="match status" value="1"/>
</dbReference>
<dbReference type="InterPro" id="IPR037284">
    <property type="entry name" value="SUF_FeS_clus_asmbl_SufBD_sf"/>
</dbReference>
<sequence>MATENLDMDYSKYDFKDSTEMYVHLSKKGLTKDTVREISQMKEEPEWMLNFRLRAYDVFMKKPMPQWGGDLNKIDFQNIYYYAKASEKTEKNWDDVPDDVKNTFDKLGIPEAEKKFLAGVGAQYESEVVYHNLRKDLADQGVLFLDTDSALKEQPEIFKKYFGKIIPPEDNKFSALNSAVWSGGSFIYIPPGVKVDMPLQAYFRINAENIGQFERTLIIADEGSEVHYIEGCTAPVYSSESLHSAVVELVAHKDAKLRYTTIQNWSNDVYNLVTKRAYAYEGATVEWIDGNIGSKLTMKYPGIYLMGRKAYGETLSIAFAGKNQHQDTGAKMVHLAPDTTSKITSKSVSRANGRSTYRGLLRVRKGATNVKATVRCDALLLDDTSKTDTYPYMEINQEDATVTHEATVGKIGDEQIFYLMSRGFTEEEALSLIVNGFMEPFTKELPMEYAVELNRLIKLEMDNSVG</sequence>
<dbReference type="NCBIfam" id="TIGR01980">
    <property type="entry name" value="sufB"/>
    <property type="match status" value="1"/>
</dbReference>
<dbReference type="AlphaFoldDB" id="A0A075FVT3"/>
<dbReference type="PANTHER" id="PTHR30508">
    <property type="entry name" value="FES CLUSTER ASSEMBLY PROTEIN SUF"/>
    <property type="match status" value="1"/>
</dbReference>
<accession>A0A075FVT3</accession>
<dbReference type="InterPro" id="IPR010231">
    <property type="entry name" value="SUF_FeS_clus_asmbl_SufB"/>
</dbReference>
<comment type="similarity">
    <text evidence="1">Belongs to the iron-sulfur cluster assembly SufBD family.</text>
</comment>
<evidence type="ECO:0000256" key="1">
    <source>
        <dbReference type="ARBA" id="ARBA00043967"/>
    </source>
</evidence>